<evidence type="ECO:0000313" key="4">
    <source>
        <dbReference type="EMBL" id="MPC33393.1"/>
    </source>
</evidence>
<feature type="compositionally biased region" description="Basic residues" evidence="2">
    <location>
        <begin position="204"/>
        <end position="223"/>
    </location>
</feature>
<dbReference type="InterPro" id="IPR001878">
    <property type="entry name" value="Znf_CCHC"/>
</dbReference>
<dbReference type="InterPro" id="IPR036875">
    <property type="entry name" value="Znf_CCHC_sf"/>
</dbReference>
<evidence type="ECO:0000256" key="1">
    <source>
        <dbReference type="PROSITE-ProRule" id="PRU00047"/>
    </source>
</evidence>
<comment type="caution">
    <text evidence="4">The sequence shown here is derived from an EMBL/GenBank/DDBJ whole genome shotgun (WGS) entry which is preliminary data.</text>
</comment>
<keyword evidence="1" id="KW-0479">Metal-binding</keyword>
<organism evidence="4 5">
    <name type="scientific">Portunus trituberculatus</name>
    <name type="common">Swimming crab</name>
    <name type="synonym">Neptunus trituberculatus</name>
    <dbReference type="NCBI Taxonomy" id="210409"/>
    <lineage>
        <taxon>Eukaryota</taxon>
        <taxon>Metazoa</taxon>
        <taxon>Ecdysozoa</taxon>
        <taxon>Arthropoda</taxon>
        <taxon>Crustacea</taxon>
        <taxon>Multicrustacea</taxon>
        <taxon>Malacostraca</taxon>
        <taxon>Eumalacostraca</taxon>
        <taxon>Eucarida</taxon>
        <taxon>Decapoda</taxon>
        <taxon>Pleocyemata</taxon>
        <taxon>Brachyura</taxon>
        <taxon>Eubrachyura</taxon>
        <taxon>Portunoidea</taxon>
        <taxon>Portunidae</taxon>
        <taxon>Portuninae</taxon>
        <taxon>Portunus</taxon>
    </lineage>
</organism>
<dbReference type="OrthoDB" id="6776451at2759"/>
<dbReference type="Proteomes" id="UP000324222">
    <property type="component" value="Unassembled WGS sequence"/>
</dbReference>
<evidence type="ECO:0000256" key="2">
    <source>
        <dbReference type="SAM" id="MobiDB-lite"/>
    </source>
</evidence>
<evidence type="ECO:0000259" key="3">
    <source>
        <dbReference type="PROSITE" id="PS50158"/>
    </source>
</evidence>
<feature type="compositionally biased region" description="Polar residues" evidence="2">
    <location>
        <begin position="144"/>
        <end position="160"/>
    </location>
</feature>
<gene>
    <name evidence="4" type="ORF">E2C01_026742</name>
</gene>
<feature type="domain" description="CCHC-type" evidence="3">
    <location>
        <begin position="71"/>
        <end position="88"/>
    </location>
</feature>
<dbReference type="EMBL" id="VSRR010002827">
    <property type="protein sequence ID" value="MPC33393.1"/>
    <property type="molecule type" value="Genomic_DNA"/>
</dbReference>
<dbReference type="SUPFAM" id="SSF57756">
    <property type="entry name" value="Retrovirus zinc finger-like domains"/>
    <property type="match status" value="1"/>
</dbReference>
<feature type="region of interest" description="Disordered" evidence="2">
    <location>
        <begin position="314"/>
        <end position="333"/>
    </location>
</feature>
<keyword evidence="1" id="KW-0862">Zinc</keyword>
<sequence>MKFPHGLEPHLLTRDSRVIEAERCELKDREQDRTVTTRQVLIKARGTFPGDTIDLNWYGRYQLRPYTPEPRRCYRCQRFGHHQKTCTKPYICAVCSGRHNTEECFARKKNENISAEAKCPNYRRHHPAWSLNCPARKQVIRGSIMQSQRQTMPSQPQQLPSEAPRLNDPADFPAGPTPIPRSPPLPQNLHQPPNHNDPGGPRMLPHKRTQRPPQKHHGKKQRPHQPPPPPEESSQLRKSLKMLLKGLAALLNPQADTSVMENSISSLIQSTLEIVTTYAPLPRSPLKTLMLTTKDLKLMIIPRTLYLTPKKTIQKKKTRTPLPAIQKEKTMKK</sequence>
<name>A0A5B7EK14_PORTR</name>
<dbReference type="AlphaFoldDB" id="A0A5B7EK14"/>
<dbReference type="PROSITE" id="PS50158">
    <property type="entry name" value="ZF_CCHC"/>
    <property type="match status" value="1"/>
</dbReference>
<keyword evidence="5" id="KW-1185">Reference proteome</keyword>
<evidence type="ECO:0000313" key="5">
    <source>
        <dbReference type="Proteomes" id="UP000324222"/>
    </source>
</evidence>
<proteinExistence type="predicted"/>
<feature type="region of interest" description="Disordered" evidence="2">
    <location>
        <begin position="144"/>
        <end position="236"/>
    </location>
</feature>
<dbReference type="GO" id="GO:0008270">
    <property type="term" value="F:zinc ion binding"/>
    <property type="evidence" value="ECO:0007669"/>
    <property type="project" value="UniProtKB-KW"/>
</dbReference>
<reference evidence="4 5" key="1">
    <citation type="submission" date="2019-05" db="EMBL/GenBank/DDBJ databases">
        <title>Another draft genome of Portunus trituberculatus and its Hox gene families provides insights of decapod evolution.</title>
        <authorList>
            <person name="Jeong J.-H."/>
            <person name="Song I."/>
            <person name="Kim S."/>
            <person name="Choi T."/>
            <person name="Kim D."/>
            <person name="Ryu S."/>
            <person name="Kim W."/>
        </authorList>
    </citation>
    <scope>NUCLEOTIDE SEQUENCE [LARGE SCALE GENOMIC DNA]</scope>
    <source>
        <tissue evidence="4">Muscle</tissue>
    </source>
</reference>
<keyword evidence="1" id="KW-0863">Zinc-finger</keyword>
<accession>A0A5B7EK14</accession>
<dbReference type="GO" id="GO:0003676">
    <property type="term" value="F:nucleic acid binding"/>
    <property type="evidence" value="ECO:0007669"/>
    <property type="project" value="InterPro"/>
</dbReference>
<protein>
    <recommendedName>
        <fullName evidence="3">CCHC-type domain-containing protein</fullName>
    </recommendedName>
</protein>
<feature type="compositionally biased region" description="Pro residues" evidence="2">
    <location>
        <begin position="175"/>
        <end position="186"/>
    </location>
</feature>
<feature type="compositionally biased region" description="Low complexity" evidence="2">
    <location>
        <begin position="187"/>
        <end position="196"/>
    </location>
</feature>